<dbReference type="Proteomes" id="UP000006556">
    <property type="component" value="Chromosome"/>
</dbReference>
<dbReference type="STRING" id="370438.PTH_0537"/>
<protein>
    <recommendedName>
        <fullName evidence="3">YbbR-like protein</fullName>
    </recommendedName>
</protein>
<dbReference type="Gene3D" id="2.170.120.40">
    <property type="entry name" value="YbbR-like domain"/>
    <property type="match status" value="2"/>
</dbReference>
<reference evidence="2" key="1">
    <citation type="journal article" date="2008" name="Genome Res.">
        <title>The genome of Pelotomaculum thermopropionicum reveals niche-associated evolution in anaerobic microbiota.</title>
        <authorList>
            <person name="Kosaka T."/>
            <person name="Kato S."/>
            <person name="Shimoyama T."/>
            <person name="Ishii S."/>
            <person name="Abe T."/>
            <person name="Watanabe K."/>
        </authorList>
    </citation>
    <scope>NUCLEOTIDE SEQUENCE [LARGE SCALE GENOMIC DNA]</scope>
    <source>
        <strain evidence="2">DSM 13744 / JCM 10971 / SI</strain>
    </source>
</reference>
<dbReference type="InterPro" id="IPR012505">
    <property type="entry name" value="YbbR"/>
</dbReference>
<evidence type="ECO:0000313" key="2">
    <source>
        <dbReference type="Proteomes" id="UP000006556"/>
    </source>
</evidence>
<name>A5D4W6_PELTS</name>
<dbReference type="CDD" id="cd20206">
    <property type="entry name" value="YbbR"/>
    <property type="match status" value="1"/>
</dbReference>
<dbReference type="PANTHER" id="PTHR37804:SF1">
    <property type="entry name" value="CDAA REGULATORY PROTEIN CDAR"/>
    <property type="match status" value="1"/>
</dbReference>
<sequence length="315" mass="33171">MARINWSNVLIKILSLLLALALWVYVSNEQNPVREKILTVSLERTGPAQNFVITGDLPESVKVRVQGTRSQLTNLSAADLKAVINIPERETGDLSLPVQVSAPAGLRVVQVTPDEVRVSVDRMTEKSVAVAVSLRGAPAQGFTALAPVCQPGAVTARGPSRVINEISQATAVVDIQAATKDVEQNVPVSVGNLDVTLIPSAVRVTVPVVSALASKTVPVLPQVTGSPAAGYALRRSYAEPESVQIFGAAEVLGAISNIRTEPVDVQGVDGSLSRETGLVVPHGVANVYPAKVKVQVEIEKVEAPPQQQPGSRETS</sequence>
<dbReference type="InterPro" id="IPR053154">
    <property type="entry name" value="c-di-AMP_regulator"/>
</dbReference>
<dbReference type="Pfam" id="PF07949">
    <property type="entry name" value="YbbR"/>
    <property type="match status" value="3"/>
</dbReference>
<dbReference type="AlphaFoldDB" id="A5D4W6"/>
<evidence type="ECO:0008006" key="3">
    <source>
        <dbReference type="Google" id="ProtNLM"/>
    </source>
</evidence>
<dbReference type="eggNOG" id="COG4856">
    <property type="taxonomic scope" value="Bacteria"/>
</dbReference>
<proteinExistence type="predicted"/>
<keyword evidence="2" id="KW-1185">Reference proteome</keyword>
<dbReference type="Gene3D" id="2.170.120.30">
    <property type="match status" value="1"/>
</dbReference>
<accession>A5D4W6</accession>
<organism evidence="1 2">
    <name type="scientific">Pelotomaculum thermopropionicum (strain DSM 13744 / JCM 10971 / SI)</name>
    <dbReference type="NCBI Taxonomy" id="370438"/>
    <lineage>
        <taxon>Bacteria</taxon>
        <taxon>Bacillati</taxon>
        <taxon>Bacillota</taxon>
        <taxon>Clostridia</taxon>
        <taxon>Eubacteriales</taxon>
        <taxon>Desulfotomaculaceae</taxon>
        <taxon>Pelotomaculum</taxon>
    </lineage>
</organism>
<evidence type="ECO:0000313" key="1">
    <source>
        <dbReference type="EMBL" id="BAF58718.1"/>
    </source>
</evidence>
<dbReference type="HOGENOM" id="CLU_039811_1_0_9"/>
<gene>
    <name evidence="1" type="ordered locus">PTH_0537</name>
</gene>
<dbReference type="PANTHER" id="PTHR37804">
    <property type="entry name" value="CDAA REGULATORY PROTEIN CDAR"/>
    <property type="match status" value="1"/>
</dbReference>
<dbReference type="EMBL" id="AP009389">
    <property type="protein sequence ID" value="BAF58718.1"/>
    <property type="molecule type" value="Genomic_DNA"/>
</dbReference>
<dbReference type="KEGG" id="pth:PTH_0537"/>